<keyword evidence="3" id="KW-1185">Reference proteome</keyword>
<evidence type="ECO:0000256" key="1">
    <source>
        <dbReference type="SAM" id="MobiDB-lite"/>
    </source>
</evidence>
<dbReference type="EMBL" id="JH795880">
    <property type="protein sequence ID" value="EJT96759.1"/>
    <property type="molecule type" value="Genomic_DNA"/>
</dbReference>
<name>M5FQ63_DACPD</name>
<protein>
    <submittedName>
        <fullName evidence="2">Uncharacterized protein</fullName>
    </submittedName>
</protein>
<reference evidence="2 3" key="1">
    <citation type="journal article" date="2012" name="Science">
        <title>The Paleozoic origin of enzymatic lignin decomposition reconstructed from 31 fungal genomes.</title>
        <authorList>
            <person name="Floudas D."/>
            <person name="Binder M."/>
            <person name="Riley R."/>
            <person name="Barry K."/>
            <person name="Blanchette R.A."/>
            <person name="Henrissat B."/>
            <person name="Martinez A.T."/>
            <person name="Otillar R."/>
            <person name="Spatafora J.W."/>
            <person name="Yadav J.S."/>
            <person name="Aerts A."/>
            <person name="Benoit I."/>
            <person name="Boyd A."/>
            <person name="Carlson A."/>
            <person name="Copeland A."/>
            <person name="Coutinho P.M."/>
            <person name="de Vries R.P."/>
            <person name="Ferreira P."/>
            <person name="Findley K."/>
            <person name="Foster B."/>
            <person name="Gaskell J."/>
            <person name="Glotzer D."/>
            <person name="Gorecki P."/>
            <person name="Heitman J."/>
            <person name="Hesse C."/>
            <person name="Hori C."/>
            <person name="Igarashi K."/>
            <person name="Jurgens J.A."/>
            <person name="Kallen N."/>
            <person name="Kersten P."/>
            <person name="Kohler A."/>
            <person name="Kuees U."/>
            <person name="Kumar T.K.A."/>
            <person name="Kuo A."/>
            <person name="LaButti K."/>
            <person name="Larrondo L.F."/>
            <person name="Lindquist E."/>
            <person name="Ling A."/>
            <person name="Lombard V."/>
            <person name="Lucas S."/>
            <person name="Lundell T."/>
            <person name="Martin R."/>
            <person name="McLaughlin D.J."/>
            <person name="Morgenstern I."/>
            <person name="Morin E."/>
            <person name="Murat C."/>
            <person name="Nagy L.G."/>
            <person name="Nolan M."/>
            <person name="Ohm R.A."/>
            <person name="Patyshakuliyeva A."/>
            <person name="Rokas A."/>
            <person name="Ruiz-Duenas F.J."/>
            <person name="Sabat G."/>
            <person name="Salamov A."/>
            <person name="Samejima M."/>
            <person name="Schmutz J."/>
            <person name="Slot J.C."/>
            <person name="St John F."/>
            <person name="Stenlid J."/>
            <person name="Sun H."/>
            <person name="Sun S."/>
            <person name="Syed K."/>
            <person name="Tsang A."/>
            <person name="Wiebenga A."/>
            <person name="Young D."/>
            <person name="Pisabarro A."/>
            <person name="Eastwood D.C."/>
            <person name="Martin F."/>
            <person name="Cullen D."/>
            <person name="Grigoriev I.V."/>
            <person name="Hibbett D.S."/>
        </authorList>
    </citation>
    <scope>NUCLEOTIDE SEQUENCE [LARGE SCALE GENOMIC DNA]</scope>
    <source>
        <strain evidence="2 3">DJM-731 SS1</strain>
    </source>
</reference>
<gene>
    <name evidence="2" type="ORF">DACRYDRAFT_112382</name>
</gene>
<feature type="region of interest" description="Disordered" evidence="1">
    <location>
        <begin position="27"/>
        <end position="53"/>
    </location>
</feature>
<feature type="compositionally biased region" description="Polar residues" evidence="1">
    <location>
        <begin position="40"/>
        <end position="53"/>
    </location>
</feature>
<sequence>MASSYPILPYSAPIFSDSNSSVQCVYGSDVPDNVTPPPSDSGNSEDFASEWPTTSELQQTLVTKCLPDPRTRSFRIQPSTIKSALQCAIPKDRVSIQVDCTYLIAYDIRTLSHDYRSTHRSPIVA</sequence>
<proteinExistence type="predicted"/>
<accession>M5FQ63</accession>
<dbReference type="RefSeq" id="XP_040623657.1">
    <property type="nucleotide sequence ID" value="XM_040769404.1"/>
</dbReference>
<evidence type="ECO:0000313" key="3">
    <source>
        <dbReference type="Proteomes" id="UP000030653"/>
    </source>
</evidence>
<evidence type="ECO:0000313" key="2">
    <source>
        <dbReference type="EMBL" id="EJT96759.1"/>
    </source>
</evidence>
<dbReference type="Proteomes" id="UP000030653">
    <property type="component" value="Unassembled WGS sequence"/>
</dbReference>
<dbReference type="GeneID" id="63684466"/>
<dbReference type="HOGENOM" id="CLU_1992568_0_0_1"/>
<organism evidence="2 3">
    <name type="scientific">Dacryopinax primogenitus (strain DJM 731)</name>
    <name type="common">Brown rot fungus</name>
    <dbReference type="NCBI Taxonomy" id="1858805"/>
    <lineage>
        <taxon>Eukaryota</taxon>
        <taxon>Fungi</taxon>
        <taxon>Dikarya</taxon>
        <taxon>Basidiomycota</taxon>
        <taxon>Agaricomycotina</taxon>
        <taxon>Dacrymycetes</taxon>
        <taxon>Dacrymycetales</taxon>
        <taxon>Dacrymycetaceae</taxon>
        <taxon>Dacryopinax</taxon>
    </lineage>
</organism>
<dbReference type="AlphaFoldDB" id="M5FQ63"/>